<organism evidence="2 3">
    <name type="scientific">Massilia agri</name>
    <dbReference type="NCBI Taxonomy" id="1886785"/>
    <lineage>
        <taxon>Bacteria</taxon>
        <taxon>Pseudomonadati</taxon>
        <taxon>Pseudomonadota</taxon>
        <taxon>Betaproteobacteria</taxon>
        <taxon>Burkholderiales</taxon>
        <taxon>Oxalobacteraceae</taxon>
        <taxon>Telluria group</taxon>
        <taxon>Massilia</taxon>
    </lineage>
</organism>
<reference evidence="2 3" key="1">
    <citation type="submission" date="2022-08" db="EMBL/GenBank/DDBJ databases">
        <title>Reclassification of Massilia species as members of the genera Telluria, Duganella, Pseudoduganella, Mokoshia gen. nov. and Zemynaea gen. nov. using orthogonal and non-orthogonal genome-based approaches.</title>
        <authorList>
            <person name="Bowman J.P."/>
        </authorList>
    </citation>
    <scope>NUCLEOTIDE SEQUENCE [LARGE SCALE GENOMIC DNA]</scope>
    <source>
        <strain evidence="2 3">JCM 31661</strain>
    </source>
</reference>
<feature type="chain" id="PRO_5047136132" evidence="1">
    <location>
        <begin position="32"/>
        <end position="524"/>
    </location>
</feature>
<keyword evidence="1" id="KW-0732">Signal</keyword>
<protein>
    <submittedName>
        <fullName evidence="2">TIGR03016 family PEP-CTERM system-associated outer membrane protein</fullName>
    </submittedName>
</protein>
<dbReference type="RefSeq" id="WP_258826659.1">
    <property type="nucleotide sequence ID" value="NZ_JANUHA010000002.1"/>
</dbReference>
<evidence type="ECO:0000313" key="2">
    <source>
        <dbReference type="EMBL" id="MCS0595608.1"/>
    </source>
</evidence>
<dbReference type="Proteomes" id="UP001206572">
    <property type="component" value="Unassembled WGS sequence"/>
</dbReference>
<dbReference type="NCBIfam" id="TIGR03016">
    <property type="entry name" value="pepcterm_hypo_1"/>
    <property type="match status" value="1"/>
</dbReference>
<dbReference type="InterPro" id="IPR017467">
    <property type="entry name" value="CHP03016_PEP-CTERM"/>
</dbReference>
<evidence type="ECO:0000313" key="3">
    <source>
        <dbReference type="Proteomes" id="UP001206572"/>
    </source>
</evidence>
<keyword evidence="3" id="KW-1185">Reference proteome</keyword>
<proteinExistence type="predicted"/>
<comment type="caution">
    <text evidence="2">The sequence shown here is derived from an EMBL/GenBank/DDBJ whole genome shotgun (WGS) entry which is preliminary data.</text>
</comment>
<name>A0ABT2AIK2_9BURK</name>
<feature type="signal peptide" evidence="1">
    <location>
        <begin position="1"/>
        <end position="31"/>
    </location>
</feature>
<dbReference type="SUPFAM" id="SSF56935">
    <property type="entry name" value="Porins"/>
    <property type="match status" value="1"/>
</dbReference>
<gene>
    <name evidence="2" type="ORF">NX780_04540</name>
</gene>
<evidence type="ECO:0000256" key="1">
    <source>
        <dbReference type="SAM" id="SignalP"/>
    </source>
</evidence>
<dbReference type="EMBL" id="JANUHA010000002">
    <property type="protein sequence ID" value="MCS0595608.1"/>
    <property type="molecule type" value="Genomic_DNA"/>
</dbReference>
<accession>A0ABT2AIK2</accession>
<sequence>MTTTTVERRALRLAPLAAALASLLAAPSCWADWRFTPSLNIVETYTDNVDLRSGSEKHSDLISEVAPGLSLMHDSRRLKVSAQGSLRQFFYLKEASARNRNERFVQYDADLSGILAEDLLYVDASASAGRQSTSAFGPRAEERPYSNLNGTEFRTWRISPYLMQKFGRSARATLRYTRDSVESDQRNRFGDSLADTVTASLDSLPGAGKLGWGVNYNRQDLEQEFAGESSSENVSGRLRYQLVHSFALTANLGYDRYDYQALGGRTAGRNWSTGFSWTPSQRTTIEASIGRHFFGTTGSLLASVRSRKTVWLLSYSDAITNSRSQFTLPSAIDTAAMLDRLFLASIPDPVQRRQAVEAYIQASGLPPSLADSVNYLTNRYIRQKQLQGSAAFRGRRSSAVLSAYGNERIALSSQETDSALLGSQLASLNDNVRQYGASANATYRLSQRSSLVGSADFSRSESISTGLESRQRLLRLAFNTKLGRDLRGSLELRRRRGDTDPGNGSLALRSYTENAIAATLFMQL</sequence>